<accession>A0ABQ9I0L8</accession>
<evidence type="ECO:0000256" key="1">
    <source>
        <dbReference type="SAM" id="MobiDB-lite"/>
    </source>
</evidence>
<feature type="region of interest" description="Disordered" evidence="1">
    <location>
        <begin position="246"/>
        <end position="266"/>
    </location>
</feature>
<reference evidence="2 3" key="1">
    <citation type="submission" date="2023-02" db="EMBL/GenBank/DDBJ databases">
        <title>LHISI_Scaffold_Assembly.</title>
        <authorList>
            <person name="Stuart O.P."/>
            <person name="Cleave R."/>
            <person name="Magrath M.J.L."/>
            <person name="Mikheyev A.S."/>
        </authorList>
    </citation>
    <scope>NUCLEOTIDE SEQUENCE [LARGE SCALE GENOMIC DNA]</scope>
    <source>
        <strain evidence="2">Daus_M_001</strain>
        <tissue evidence="2">Leg muscle</tissue>
    </source>
</reference>
<sequence length="1080" mass="122460">MGAVDARESSEITQRFCTYDLWNQTATNGADKQNPFRELTLLLHWSLRVIQLTLQQQQLHLQWHLARAMWNAVDYQCVVFSDEFHFAMWTDYHRAQVWRVLITPQFQSHFPVAHFTHERHYGLESNSLRLLIHSRRVTWNIYDPAMIASIVSKNNYILPTPLTCPQSSMCGTSENFSFQCSTVAEILNTPSNNYEHIWFRTTSSIYLTPYQAVFQHVAQCEGVRCTIEDDRIAYHRSIHNCPAGMEQHQNERAGETGDPRENPPTNGIVRVTRSGIEPISPWNDEALGVSETVARIAPSLLDLHSPLAPLLLDLHSPLAPSLLDLHSPLKGLGREFRFKSSQSTYNVLDDCRRGVTSLKLSPNLRKEERPSKKAPSAEPRQLEINKLEKLLALVRDPPAVTKPLSDIERVSYVKVALEEEPASLIRSLILTDANYEFVCYHIEATLLAAEMRINSPSTLRGLLTCLSENPQAFKALDLRTKHWEHLLIHIMKRKLDSKVRKLWELIICDTGMHSLDDFVNFSEATTESQSSSEWFDIAKHHYLCLNCLWSDYRAATCSSKSLCRSCDAKHHMLMHFDSERAETLPIQLSDGNHKEDDTLDSNTALDAKLFQWFSENVYTSRLYESHTGFISEHCFQQLGLSRRKALMPIKAYLLLVPSCSKESQHAYCRHFVSLGRYWGSLVLEHIGGSKLWSDASDNTVCSRNNISSSCVIISNKDTCDLLTITIHTIVLLSLRTPQPNFRLYLMVLLRPPRVALNICLPSSELHGLLVRFSISQKLNRVTALSSNSFVIVSYPIVKQTTILQYEELGAGTRRWISIAKQPAFADDISAIGSYQSMLSSLQKLSCYMWRVSAAFSLSHFLFGCESSLMQDDLHAGSYSGTCRFSCRDNMRLKTSNCWTVHGVEFTLLPCPDATKMDILAPKFQEKSHSGAGAESNASQYSKLIGVEVEETSSQIAHDRKGGDIKDEGMKKEREGTQGKAKHPCGVAKAVYLHELEFNGICQYLLLILRVVHNLTSPDRLSGHNMHHHRSRATHSTGESNVRPAAVERPGAEPEQGMPVQYIRWLPWQREMLQKETAKAH</sequence>
<dbReference type="Proteomes" id="UP001159363">
    <property type="component" value="Chromosome 3"/>
</dbReference>
<feature type="compositionally biased region" description="Basic and acidic residues" evidence="1">
    <location>
        <begin position="956"/>
        <end position="976"/>
    </location>
</feature>
<feature type="region of interest" description="Disordered" evidence="1">
    <location>
        <begin position="360"/>
        <end position="379"/>
    </location>
</feature>
<keyword evidence="3" id="KW-1185">Reference proteome</keyword>
<feature type="region of interest" description="Disordered" evidence="1">
    <location>
        <begin position="1021"/>
        <end position="1053"/>
    </location>
</feature>
<proteinExistence type="predicted"/>
<comment type="caution">
    <text evidence="2">The sequence shown here is derived from an EMBL/GenBank/DDBJ whole genome shotgun (WGS) entry which is preliminary data.</text>
</comment>
<evidence type="ECO:0000313" key="2">
    <source>
        <dbReference type="EMBL" id="KAJ8890195.1"/>
    </source>
</evidence>
<feature type="region of interest" description="Disordered" evidence="1">
    <location>
        <begin position="951"/>
        <end position="980"/>
    </location>
</feature>
<evidence type="ECO:0000313" key="3">
    <source>
        <dbReference type="Proteomes" id="UP001159363"/>
    </source>
</evidence>
<name>A0ABQ9I0L8_9NEOP</name>
<dbReference type="EMBL" id="JARBHB010000003">
    <property type="protein sequence ID" value="KAJ8890195.1"/>
    <property type="molecule type" value="Genomic_DNA"/>
</dbReference>
<feature type="compositionally biased region" description="Basic and acidic residues" evidence="1">
    <location>
        <begin position="248"/>
        <end position="261"/>
    </location>
</feature>
<protein>
    <submittedName>
        <fullName evidence="2">Uncharacterized protein</fullName>
    </submittedName>
</protein>
<organism evidence="2 3">
    <name type="scientific">Dryococelus australis</name>
    <dbReference type="NCBI Taxonomy" id="614101"/>
    <lineage>
        <taxon>Eukaryota</taxon>
        <taxon>Metazoa</taxon>
        <taxon>Ecdysozoa</taxon>
        <taxon>Arthropoda</taxon>
        <taxon>Hexapoda</taxon>
        <taxon>Insecta</taxon>
        <taxon>Pterygota</taxon>
        <taxon>Neoptera</taxon>
        <taxon>Polyneoptera</taxon>
        <taxon>Phasmatodea</taxon>
        <taxon>Verophasmatodea</taxon>
        <taxon>Anareolatae</taxon>
        <taxon>Phasmatidae</taxon>
        <taxon>Eurycanthinae</taxon>
        <taxon>Dryococelus</taxon>
    </lineage>
</organism>
<gene>
    <name evidence="2" type="ORF">PR048_009702</name>
</gene>